<dbReference type="RefSeq" id="WP_162838936.1">
    <property type="nucleotide sequence ID" value="NZ_LGTC01000001.1"/>
</dbReference>
<sequence length="45" mass="5252">MSEKRGLGGLFDNSEILFFIILFLLLFWAVQDLHAIIQFANFSEF</sequence>
<evidence type="ECO:0000313" key="3">
    <source>
        <dbReference type="Proteomes" id="UP000036923"/>
    </source>
</evidence>
<evidence type="ECO:0000256" key="1">
    <source>
        <dbReference type="SAM" id="Phobius"/>
    </source>
</evidence>
<keyword evidence="1" id="KW-0472">Membrane</keyword>
<proteinExistence type="predicted"/>
<dbReference type="Proteomes" id="UP000036923">
    <property type="component" value="Unassembled WGS sequence"/>
</dbReference>
<dbReference type="PATRIC" id="fig|398512.5.peg.4774"/>
<protein>
    <submittedName>
        <fullName evidence="2">Uncharacterized protein</fullName>
    </submittedName>
</protein>
<keyword evidence="3" id="KW-1185">Reference proteome</keyword>
<keyword evidence="1" id="KW-0812">Transmembrane</keyword>
<organism evidence="2 3">
    <name type="scientific">Pseudobacteroides cellulosolvens ATCC 35603 = DSM 2933</name>
    <dbReference type="NCBI Taxonomy" id="398512"/>
    <lineage>
        <taxon>Bacteria</taxon>
        <taxon>Bacillati</taxon>
        <taxon>Bacillota</taxon>
        <taxon>Clostridia</taxon>
        <taxon>Eubacteriales</taxon>
        <taxon>Oscillospiraceae</taxon>
        <taxon>Pseudobacteroides</taxon>
    </lineage>
</organism>
<gene>
    <name evidence="2" type="ORF">Bccel_4557</name>
</gene>
<dbReference type="AlphaFoldDB" id="A0A0L6JTZ9"/>
<accession>A0A0L6JTZ9</accession>
<name>A0A0L6JTZ9_9FIRM</name>
<feature type="transmembrane region" description="Helical" evidence="1">
    <location>
        <begin position="16"/>
        <end position="37"/>
    </location>
</feature>
<evidence type="ECO:0000313" key="2">
    <source>
        <dbReference type="EMBL" id="KNY29283.1"/>
    </source>
</evidence>
<keyword evidence="1" id="KW-1133">Transmembrane helix</keyword>
<dbReference type="EMBL" id="LGTC01000001">
    <property type="protein sequence ID" value="KNY29283.1"/>
    <property type="molecule type" value="Genomic_DNA"/>
</dbReference>
<comment type="caution">
    <text evidence="2">The sequence shown here is derived from an EMBL/GenBank/DDBJ whole genome shotgun (WGS) entry which is preliminary data.</text>
</comment>
<reference evidence="3" key="1">
    <citation type="submission" date="2015-07" db="EMBL/GenBank/DDBJ databases">
        <title>Near-Complete Genome Sequence of the Cellulolytic Bacterium Bacteroides (Pseudobacteroides) cellulosolvens ATCC 35603.</title>
        <authorList>
            <person name="Dassa B."/>
            <person name="Utturkar S.M."/>
            <person name="Klingeman D.M."/>
            <person name="Hurt R.A."/>
            <person name="Keller M."/>
            <person name="Xu J."/>
            <person name="Reddy Y.H.K."/>
            <person name="Borovok I."/>
            <person name="Grinberg I.R."/>
            <person name="Lamed R."/>
            <person name="Zhivin O."/>
            <person name="Bayer E.A."/>
            <person name="Brown S.D."/>
        </authorList>
    </citation>
    <scope>NUCLEOTIDE SEQUENCE [LARGE SCALE GENOMIC DNA]</scope>
    <source>
        <strain evidence="3">DSM 2933</strain>
    </source>
</reference>